<feature type="region of interest" description="Disordered" evidence="1">
    <location>
        <begin position="1"/>
        <end position="29"/>
    </location>
</feature>
<accession>X1GQ61</accession>
<reference evidence="2" key="1">
    <citation type="journal article" date="2014" name="Front. Microbiol.">
        <title>High frequency of phylogenetically diverse reductive dehalogenase-homologous genes in deep subseafloor sedimentary metagenomes.</title>
        <authorList>
            <person name="Kawai M."/>
            <person name="Futagami T."/>
            <person name="Toyoda A."/>
            <person name="Takaki Y."/>
            <person name="Nishi S."/>
            <person name="Hori S."/>
            <person name="Arai W."/>
            <person name="Tsubouchi T."/>
            <person name="Morono Y."/>
            <person name="Uchiyama I."/>
            <person name="Ito T."/>
            <person name="Fujiyama A."/>
            <person name="Inagaki F."/>
            <person name="Takami H."/>
        </authorList>
    </citation>
    <scope>NUCLEOTIDE SEQUENCE</scope>
    <source>
        <strain evidence="2">Expedition CK06-06</strain>
    </source>
</reference>
<dbReference type="EMBL" id="BARU01023975">
    <property type="protein sequence ID" value="GAH59342.1"/>
    <property type="molecule type" value="Genomic_DNA"/>
</dbReference>
<protein>
    <submittedName>
        <fullName evidence="2">Uncharacterized protein</fullName>
    </submittedName>
</protein>
<feature type="non-terminal residue" evidence="2">
    <location>
        <position position="1"/>
    </location>
</feature>
<gene>
    <name evidence="2" type="ORF">S03H2_38845</name>
</gene>
<evidence type="ECO:0000313" key="2">
    <source>
        <dbReference type="EMBL" id="GAH59342.1"/>
    </source>
</evidence>
<proteinExistence type="predicted"/>
<name>X1GQ61_9ZZZZ</name>
<organism evidence="2">
    <name type="scientific">marine sediment metagenome</name>
    <dbReference type="NCBI Taxonomy" id="412755"/>
    <lineage>
        <taxon>unclassified sequences</taxon>
        <taxon>metagenomes</taxon>
        <taxon>ecological metagenomes</taxon>
    </lineage>
</organism>
<sequence>GDITSQSQGGGGMNIFGNQPEEPEDATQATPERIVDMVKRHVRNSNDRRIAPWDDEGGPATIEYLDGKLIVNQTPEGQRAVARLVMAIQ</sequence>
<comment type="caution">
    <text evidence="2">The sequence shown here is derived from an EMBL/GenBank/DDBJ whole genome shotgun (WGS) entry which is preliminary data.</text>
</comment>
<evidence type="ECO:0000256" key="1">
    <source>
        <dbReference type="SAM" id="MobiDB-lite"/>
    </source>
</evidence>
<dbReference type="AlphaFoldDB" id="X1GQ61"/>